<dbReference type="AlphaFoldDB" id="A0A7K1SC01"/>
<dbReference type="Proteomes" id="UP000436006">
    <property type="component" value="Unassembled WGS sequence"/>
</dbReference>
<evidence type="ECO:0000256" key="2">
    <source>
        <dbReference type="PROSITE-ProRule" id="PRU01360"/>
    </source>
</evidence>
<comment type="subcellular location">
    <subcellularLocation>
        <location evidence="2">Cell outer membrane</location>
        <topology evidence="2">Multi-pass membrane protein</topology>
    </subcellularLocation>
</comment>
<dbReference type="Gene3D" id="2.170.130.10">
    <property type="entry name" value="TonB-dependent receptor, plug domain"/>
    <property type="match status" value="1"/>
</dbReference>
<keyword evidence="2" id="KW-0998">Cell outer membrane</keyword>
<comment type="similarity">
    <text evidence="2">Belongs to the TonB-dependent receptor family.</text>
</comment>
<keyword evidence="2" id="KW-0812">Transmembrane</keyword>
<dbReference type="PROSITE" id="PS52016">
    <property type="entry name" value="TONB_DEPENDENT_REC_3"/>
    <property type="match status" value="1"/>
</dbReference>
<sequence>MRRSFFHRVRLILLCIVSLSAVHFIDDPEFSKQVIERFRAYNQQRPTEKVYIHTDRDAYLIGETIWLKGYLMNGTTHEADSVSRVLYVDLVDPVARRIRLRTQLRTTAGYAPGQLFLPDSIAAGTYQLRGYTNFMRNYPDAYFFSKTITILGSDGTLTGTANATTTRPDVQFLPEGGQLVEGIESRVAFKAVNASGQSMPVEGFVLNAKKDTVIGFASTHLGMGYFTINPELGQTYTASVRLRDGTTLSYPLPAVQTQGVVMQIDNLSHKDNMKVYVRHNKTSADATAKLTLFAQTRGQIIHVVTIPMAKKSSVIQLPRNTFPEGISQLTLFDETHKPVSERLVFINKNEQISIGLTSDKKTYKNREKVDLTITTTNAQGKPIAANLSLAAVDARLAPEVDSTGATILSHLLLSSDLTGTVEQPNYYFDPAHTDRWLQIDLLLMTQGWRRFVWTDVLAGTIPPINQPVERGLSLTGRVVRPNQKDIGGKVKLTFLLVKRDSTRDFLIGDTDELGNYGAYDLDFTDTTTVMIQGTKGKANRTLAISLDQLLLPTVTSTQVPYNPLEFRRDELAEFIRRTKEYQEIERQIRRNGEVLLQAVTVKAKKYEERDSRVIYGTPDASVKFNQQNTSGRLTILDVIQGQIAGVQVIGNGFNARVQIRGAANFNGPVSPLFVLDGMPMDLQSILGISVQDVDRVDVLKGASAAIYGSRASGGVISILTKRGGPNNDLALAAAPGTLIAKLPGYAPVREFYAPRYDVRKPEQTGPSDRRPDYRTTLFWAPMIQTDVEGKATVSFFTSDAKTDIRLRAEGITIGGMPGVGRAVVKVE</sequence>
<keyword evidence="2" id="KW-0472">Membrane</keyword>
<accession>A0A7K1SC01</accession>
<dbReference type="InterPro" id="IPR037066">
    <property type="entry name" value="Plug_dom_sf"/>
</dbReference>
<dbReference type="GO" id="GO:0015344">
    <property type="term" value="F:siderophore uptake transmembrane transporter activity"/>
    <property type="evidence" value="ECO:0007669"/>
    <property type="project" value="TreeGrafter"/>
</dbReference>
<dbReference type="InterPro" id="IPR012910">
    <property type="entry name" value="Plug_dom"/>
</dbReference>
<dbReference type="Gene3D" id="2.60.40.1930">
    <property type="match status" value="1"/>
</dbReference>
<protein>
    <submittedName>
        <fullName evidence="5">TonB-dependent receptor plug domain-containing protein</fullName>
    </submittedName>
</protein>
<dbReference type="GO" id="GO:0009279">
    <property type="term" value="C:cell outer membrane"/>
    <property type="evidence" value="ECO:0007669"/>
    <property type="project" value="UniProtKB-SubCell"/>
</dbReference>
<keyword evidence="6" id="KW-1185">Reference proteome</keyword>
<evidence type="ECO:0000256" key="1">
    <source>
        <dbReference type="ARBA" id="ARBA00022729"/>
    </source>
</evidence>
<dbReference type="EMBL" id="WPIN01000005">
    <property type="protein sequence ID" value="MVM31352.1"/>
    <property type="molecule type" value="Genomic_DNA"/>
</dbReference>
<feature type="signal peptide" evidence="3">
    <location>
        <begin position="1"/>
        <end position="25"/>
    </location>
</feature>
<evidence type="ECO:0000256" key="3">
    <source>
        <dbReference type="SAM" id="SignalP"/>
    </source>
</evidence>
<proteinExistence type="inferred from homology"/>
<dbReference type="PANTHER" id="PTHR30069:SF29">
    <property type="entry name" value="HEMOGLOBIN AND HEMOGLOBIN-HAPTOGLOBIN-BINDING PROTEIN 1-RELATED"/>
    <property type="match status" value="1"/>
</dbReference>
<dbReference type="RefSeq" id="WP_157585995.1">
    <property type="nucleotide sequence ID" value="NZ_WPIN01000005.1"/>
</dbReference>
<feature type="chain" id="PRO_5029859137" evidence="3">
    <location>
        <begin position="26"/>
        <end position="827"/>
    </location>
</feature>
<keyword evidence="1 3" id="KW-0732">Signal</keyword>
<organism evidence="5 6">
    <name type="scientific">Spirosoma arboris</name>
    <dbReference type="NCBI Taxonomy" id="2682092"/>
    <lineage>
        <taxon>Bacteria</taxon>
        <taxon>Pseudomonadati</taxon>
        <taxon>Bacteroidota</taxon>
        <taxon>Cytophagia</taxon>
        <taxon>Cytophagales</taxon>
        <taxon>Cytophagaceae</taxon>
        <taxon>Spirosoma</taxon>
    </lineage>
</organism>
<comment type="caution">
    <text evidence="5">The sequence shown here is derived from an EMBL/GenBank/DDBJ whole genome shotgun (WGS) entry which is preliminary data.</text>
</comment>
<keyword evidence="2" id="KW-1134">Transmembrane beta strand</keyword>
<feature type="domain" description="TonB-dependent receptor plug" evidence="4">
    <location>
        <begin position="630"/>
        <end position="715"/>
    </location>
</feature>
<evidence type="ECO:0000313" key="6">
    <source>
        <dbReference type="Proteomes" id="UP000436006"/>
    </source>
</evidence>
<keyword evidence="2" id="KW-0813">Transport</keyword>
<dbReference type="PANTHER" id="PTHR30069">
    <property type="entry name" value="TONB-DEPENDENT OUTER MEMBRANE RECEPTOR"/>
    <property type="match status" value="1"/>
</dbReference>
<gene>
    <name evidence="5" type="ORF">GO755_15010</name>
</gene>
<name>A0A7K1SC01_9BACT</name>
<dbReference type="InterPro" id="IPR039426">
    <property type="entry name" value="TonB-dep_rcpt-like"/>
</dbReference>
<keyword evidence="5" id="KW-0675">Receptor</keyword>
<evidence type="ECO:0000259" key="4">
    <source>
        <dbReference type="Pfam" id="PF07715"/>
    </source>
</evidence>
<reference evidence="5 6" key="1">
    <citation type="submission" date="2019-12" db="EMBL/GenBank/DDBJ databases">
        <title>Spirosoma sp. HMF4905 genome sequencing and assembly.</title>
        <authorList>
            <person name="Kang H."/>
            <person name="Cha I."/>
            <person name="Kim H."/>
            <person name="Joh K."/>
        </authorList>
    </citation>
    <scope>NUCLEOTIDE SEQUENCE [LARGE SCALE GENOMIC DNA]</scope>
    <source>
        <strain evidence="5 6">HMF4905</strain>
    </source>
</reference>
<dbReference type="SUPFAM" id="SSF56935">
    <property type="entry name" value="Porins"/>
    <property type="match status" value="1"/>
</dbReference>
<evidence type="ECO:0000313" key="5">
    <source>
        <dbReference type="EMBL" id="MVM31352.1"/>
    </source>
</evidence>
<dbReference type="Pfam" id="PF07715">
    <property type="entry name" value="Plug"/>
    <property type="match status" value="1"/>
</dbReference>
<dbReference type="GO" id="GO:0044718">
    <property type="term" value="P:siderophore transmembrane transport"/>
    <property type="evidence" value="ECO:0007669"/>
    <property type="project" value="TreeGrafter"/>
</dbReference>